<evidence type="ECO:0000313" key="3">
    <source>
        <dbReference type="EMBL" id="MFC6642956.1"/>
    </source>
</evidence>
<name>A0ABW1Z2Y6_9RHOB</name>
<accession>A0ABW1Z2Y6</accession>
<protein>
    <submittedName>
        <fullName evidence="3">Uncharacterized protein</fullName>
    </submittedName>
</protein>
<evidence type="ECO:0000256" key="1">
    <source>
        <dbReference type="SAM" id="MobiDB-lite"/>
    </source>
</evidence>
<feature type="signal peptide" evidence="2">
    <location>
        <begin position="1"/>
        <end position="24"/>
    </location>
</feature>
<organism evidence="3 4">
    <name type="scientific">Sulfitobacter profundi</name>
    <dbReference type="NCBI Taxonomy" id="2679961"/>
    <lineage>
        <taxon>Bacteria</taxon>
        <taxon>Pseudomonadati</taxon>
        <taxon>Pseudomonadota</taxon>
        <taxon>Alphaproteobacteria</taxon>
        <taxon>Rhodobacterales</taxon>
        <taxon>Roseobacteraceae</taxon>
        <taxon>Sulfitobacter</taxon>
    </lineage>
</organism>
<gene>
    <name evidence="3" type="ORF">ACFQAU_15915</name>
</gene>
<sequence>MTQMLRFALGLTALLVWLTGAAVAQEPVLPDFDQWESVASTAEEAIDATDTTETMLEVQRARLVEYRTKFDAARNLNAARINALREQIAALGSPPEGEGQSQNRPRSPPTVKS</sequence>
<proteinExistence type="predicted"/>
<dbReference type="Proteomes" id="UP001596403">
    <property type="component" value="Unassembled WGS sequence"/>
</dbReference>
<dbReference type="EMBL" id="JBHSWA010000001">
    <property type="protein sequence ID" value="MFC6642956.1"/>
    <property type="molecule type" value="Genomic_DNA"/>
</dbReference>
<dbReference type="RefSeq" id="WP_386283385.1">
    <property type="nucleotide sequence ID" value="NZ_JBHSWA010000001.1"/>
</dbReference>
<feature type="chain" id="PRO_5047029472" evidence="2">
    <location>
        <begin position="25"/>
        <end position="113"/>
    </location>
</feature>
<reference evidence="4" key="1">
    <citation type="journal article" date="2019" name="Int. J. Syst. Evol. Microbiol.">
        <title>The Global Catalogue of Microorganisms (GCM) 10K type strain sequencing project: providing services to taxonomists for standard genome sequencing and annotation.</title>
        <authorList>
            <consortium name="The Broad Institute Genomics Platform"/>
            <consortium name="The Broad Institute Genome Sequencing Center for Infectious Disease"/>
            <person name="Wu L."/>
            <person name="Ma J."/>
        </authorList>
    </citation>
    <scope>NUCLEOTIDE SEQUENCE [LARGE SCALE GENOMIC DNA]</scope>
    <source>
        <strain evidence="4">NBRC 111368</strain>
    </source>
</reference>
<evidence type="ECO:0000256" key="2">
    <source>
        <dbReference type="SAM" id="SignalP"/>
    </source>
</evidence>
<keyword evidence="2" id="KW-0732">Signal</keyword>
<evidence type="ECO:0000313" key="4">
    <source>
        <dbReference type="Proteomes" id="UP001596403"/>
    </source>
</evidence>
<feature type="region of interest" description="Disordered" evidence="1">
    <location>
        <begin position="89"/>
        <end position="113"/>
    </location>
</feature>
<feature type="compositionally biased region" description="Polar residues" evidence="1">
    <location>
        <begin position="99"/>
        <end position="113"/>
    </location>
</feature>
<comment type="caution">
    <text evidence="3">The sequence shown here is derived from an EMBL/GenBank/DDBJ whole genome shotgun (WGS) entry which is preliminary data.</text>
</comment>
<keyword evidence="4" id="KW-1185">Reference proteome</keyword>